<dbReference type="InterPro" id="IPR011333">
    <property type="entry name" value="SKP1/BTB/POZ_sf"/>
</dbReference>
<name>A0ABR1BNG5_NECAM</name>
<dbReference type="PANTHER" id="PTHR22744:SF14">
    <property type="entry name" value="BTB DOMAIN-CONTAINING PROTEIN-RELATED"/>
    <property type="match status" value="1"/>
</dbReference>
<sequence length="644" mass="72693">MSEGCLVLTLSTSDIYNVAKKKICGFEWQAEAMVDEEFLDIFLWCNREIEGNLWRCNARVTIIALGVNGASDAIRKQVTTFHTSNRSMKYTILRNELSMGDIEIRLELYDISGYRDYSMFTIDFTKPSPLTDLCIGFQDSDVRVYVNTQYLSIHSAKFAHLFVRIKPGCAEKPFPTTENKSEFGTCSDYDVLSMKSEGETVKLDSDEEMFRARTQDVDNMCFLLPSDDAAGSSPATGLEGNVLILKDVGPGEFLVLLKAIYPPFAAITKENLQPLLAMSFRFGVEHMLWKGERYLMTKEAQQSFDVFERLEFATLFNMAALQSDCLSKLLTANDVRQVLDDPRIECAPKQVRSVLLEALLQRFRADSVTQEGNESAAVAKGHVCNLFKSVRAAKETIAPLSAEVKVEQKSTDIAEIASLREELKKQEAIRMNLEMSLKCARDFIRSTERNFVSKATTSTEREILPGMDLQITTMKVNATENEPPPPVPPHSRKITRTIHDCLKDLVFDAFNACELSKEQNITPGGYSARRFSTHEIFVDLVLPPFISMNSIIYSFLNHLFVKMYGKQVIPVVRSHLLHKIDAFPPGLADIVASAIISGYKLDEQLENDELLILELRTYLQKRLQADFNVYCDNMKAGYLMNSLP</sequence>
<dbReference type="PANTHER" id="PTHR22744">
    <property type="entry name" value="HELIX LOOP HELIX PROTEIN 21-RELATED"/>
    <property type="match status" value="1"/>
</dbReference>
<dbReference type="InterPro" id="IPR000210">
    <property type="entry name" value="BTB/POZ_dom"/>
</dbReference>
<dbReference type="SUPFAM" id="SSF54695">
    <property type="entry name" value="POZ domain"/>
    <property type="match status" value="1"/>
</dbReference>
<protein>
    <recommendedName>
        <fullName evidence="2">BTB domain-containing protein</fullName>
    </recommendedName>
</protein>
<feature type="coiled-coil region" evidence="1">
    <location>
        <begin position="406"/>
        <end position="436"/>
    </location>
</feature>
<organism evidence="3 4">
    <name type="scientific">Necator americanus</name>
    <name type="common">Human hookworm</name>
    <dbReference type="NCBI Taxonomy" id="51031"/>
    <lineage>
        <taxon>Eukaryota</taxon>
        <taxon>Metazoa</taxon>
        <taxon>Ecdysozoa</taxon>
        <taxon>Nematoda</taxon>
        <taxon>Chromadorea</taxon>
        <taxon>Rhabditida</taxon>
        <taxon>Rhabditina</taxon>
        <taxon>Rhabditomorpha</taxon>
        <taxon>Strongyloidea</taxon>
        <taxon>Ancylostomatidae</taxon>
        <taxon>Bunostominae</taxon>
        <taxon>Necator</taxon>
    </lineage>
</organism>
<accession>A0ABR1BNG5</accession>
<evidence type="ECO:0000313" key="3">
    <source>
        <dbReference type="EMBL" id="KAK6727967.1"/>
    </source>
</evidence>
<dbReference type="Proteomes" id="UP001303046">
    <property type="component" value="Unassembled WGS sequence"/>
</dbReference>
<dbReference type="Gene3D" id="3.30.710.10">
    <property type="entry name" value="Potassium Channel Kv1.1, Chain A"/>
    <property type="match status" value="1"/>
</dbReference>
<gene>
    <name evidence="3" type="primary">Necator_chrI.g1684</name>
    <name evidence="3" type="ORF">RB195_005558</name>
</gene>
<dbReference type="EMBL" id="JAVFWL010000001">
    <property type="protein sequence ID" value="KAK6727967.1"/>
    <property type="molecule type" value="Genomic_DNA"/>
</dbReference>
<keyword evidence="1" id="KW-0175">Coiled coil</keyword>
<evidence type="ECO:0000256" key="1">
    <source>
        <dbReference type="SAM" id="Coils"/>
    </source>
</evidence>
<dbReference type="InterPro" id="IPR002083">
    <property type="entry name" value="MATH/TRAF_dom"/>
</dbReference>
<reference evidence="3 4" key="1">
    <citation type="submission" date="2023-08" db="EMBL/GenBank/DDBJ databases">
        <title>A Necator americanus chromosomal reference genome.</title>
        <authorList>
            <person name="Ilik V."/>
            <person name="Petrzelkova K.J."/>
            <person name="Pardy F."/>
            <person name="Fuh T."/>
            <person name="Niatou-Singa F.S."/>
            <person name="Gouil Q."/>
            <person name="Baker L."/>
            <person name="Ritchie M.E."/>
            <person name="Jex A.R."/>
            <person name="Gazzola D."/>
            <person name="Li H."/>
            <person name="Toshio Fujiwara R."/>
            <person name="Zhan B."/>
            <person name="Aroian R.V."/>
            <person name="Pafco B."/>
            <person name="Schwarz E.M."/>
        </authorList>
    </citation>
    <scope>NUCLEOTIDE SEQUENCE [LARGE SCALE GENOMIC DNA]</scope>
    <source>
        <strain evidence="3 4">Aroian</strain>
        <tissue evidence="3">Whole animal</tissue>
    </source>
</reference>
<comment type="caution">
    <text evidence="3">The sequence shown here is derived from an EMBL/GenBank/DDBJ whole genome shotgun (WGS) entry which is preliminary data.</text>
</comment>
<dbReference type="Pfam" id="PF00917">
    <property type="entry name" value="MATH"/>
    <property type="match status" value="1"/>
</dbReference>
<proteinExistence type="predicted"/>
<evidence type="ECO:0000313" key="4">
    <source>
        <dbReference type="Proteomes" id="UP001303046"/>
    </source>
</evidence>
<dbReference type="SMART" id="SM00225">
    <property type="entry name" value="BTB"/>
    <property type="match status" value="1"/>
</dbReference>
<keyword evidence="4" id="KW-1185">Reference proteome</keyword>
<evidence type="ECO:0000259" key="2">
    <source>
        <dbReference type="SMART" id="SM00225"/>
    </source>
</evidence>
<feature type="domain" description="BTB" evidence="2">
    <location>
        <begin position="131"/>
        <end position="299"/>
    </location>
</feature>